<evidence type="ECO:0000313" key="1">
    <source>
        <dbReference type="EMBL" id="EHH67490.1"/>
    </source>
</evidence>
<comment type="caution">
    <text evidence="1">The sequence shown here is derived from an EMBL/GenBank/DDBJ whole genome shotgun (WGS) entry which is preliminary data.</text>
</comment>
<evidence type="ECO:0000313" key="2">
    <source>
        <dbReference type="Proteomes" id="UP000004949"/>
    </source>
</evidence>
<dbReference type="PATRIC" id="fig|1088869.3.peg.2477"/>
<dbReference type="Proteomes" id="UP000004949">
    <property type="component" value="Unassembled WGS sequence"/>
</dbReference>
<dbReference type="AlphaFoldDB" id="G6XL62"/>
<dbReference type="EMBL" id="AGQV01000010">
    <property type="protein sequence ID" value="EHH67490.1"/>
    <property type="molecule type" value="Genomic_DNA"/>
</dbReference>
<gene>
    <name evidence="1" type="ORF">GMO_24850</name>
</gene>
<name>G6XL62_9PROT</name>
<protein>
    <submittedName>
        <fullName evidence="1">Uncharacterized protein</fullName>
    </submittedName>
</protein>
<organism evidence="1 2">
    <name type="scientific">Gluconobacter morbifer G707</name>
    <dbReference type="NCBI Taxonomy" id="1088869"/>
    <lineage>
        <taxon>Bacteria</taxon>
        <taxon>Pseudomonadati</taxon>
        <taxon>Pseudomonadota</taxon>
        <taxon>Alphaproteobacteria</taxon>
        <taxon>Acetobacterales</taxon>
        <taxon>Acetobacteraceae</taxon>
        <taxon>Gluconobacter</taxon>
    </lineage>
</organism>
<reference evidence="1 2" key="1">
    <citation type="submission" date="2011-10" db="EMBL/GenBank/DDBJ databases">
        <title>Genome sequence of Gluconobacter morbifer G707, isolated from Drosophila gut.</title>
        <authorList>
            <person name="Lee W.-J."/>
            <person name="Kim E.-K."/>
        </authorList>
    </citation>
    <scope>NUCLEOTIDE SEQUENCE [LARGE SCALE GENOMIC DNA]</scope>
    <source>
        <strain evidence="1 2">G707</strain>
    </source>
</reference>
<accession>G6XL62</accession>
<sequence>MTACRWGCCSVCCASWRTGCVRRCGRGMMRMGSRRGISFRKGRCIS</sequence>
<proteinExistence type="predicted"/>
<keyword evidence="2" id="KW-1185">Reference proteome</keyword>